<dbReference type="Proteomes" id="UP000029507">
    <property type="component" value="Chromosome"/>
</dbReference>
<keyword evidence="1" id="KW-1133">Transmembrane helix</keyword>
<protein>
    <submittedName>
        <fullName evidence="2">Uncharacterized protein</fullName>
    </submittedName>
</protein>
<dbReference type="OrthoDB" id="9959750at2"/>
<dbReference type="EMBL" id="CP009286">
    <property type="protein sequence ID" value="AIQ63076.1"/>
    <property type="molecule type" value="Genomic_DNA"/>
</dbReference>
<dbReference type="KEGG" id="pste:PSTEL_08190"/>
<keyword evidence="1" id="KW-0472">Membrane</keyword>
<feature type="transmembrane region" description="Helical" evidence="1">
    <location>
        <begin position="117"/>
        <end position="138"/>
    </location>
</feature>
<organism evidence="2 3">
    <name type="scientific">Paenibacillus stellifer</name>
    <dbReference type="NCBI Taxonomy" id="169760"/>
    <lineage>
        <taxon>Bacteria</taxon>
        <taxon>Bacillati</taxon>
        <taxon>Bacillota</taxon>
        <taxon>Bacilli</taxon>
        <taxon>Bacillales</taxon>
        <taxon>Paenibacillaceae</taxon>
        <taxon>Paenibacillus</taxon>
    </lineage>
</organism>
<keyword evidence="3" id="KW-1185">Reference proteome</keyword>
<reference evidence="2 3" key="1">
    <citation type="submission" date="2014-08" db="EMBL/GenBank/DDBJ databases">
        <title>Comparative genomics of the Paenibacillus odorifer group.</title>
        <authorList>
            <person name="den Bakker H.C."/>
            <person name="Tsai Y.-C."/>
            <person name="Martin N."/>
            <person name="Korlach J."/>
            <person name="Wiedmann M."/>
        </authorList>
    </citation>
    <scope>NUCLEOTIDE SEQUENCE [LARGE SCALE GENOMIC DNA]</scope>
    <source>
        <strain evidence="2 3">DSM 14472</strain>
    </source>
</reference>
<dbReference type="AlphaFoldDB" id="A0A089LNE8"/>
<dbReference type="HOGENOM" id="CLU_1738739_0_0_9"/>
<dbReference type="STRING" id="169760.PSTEL_08190"/>
<evidence type="ECO:0000256" key="1">
    <source>
        <dbReference type="SAM" id="Phobius"/>
    </source>
</evidence>
<feature type="transmembrane region" description="Helical" evidence="1">
    <location>
        <begin position="48"/>
        <end position="65"/>
    </location>
</feature>
<keyword evidence="1" id="KW-0812">Transmembrane</keyword>
<dbReference type="RefSeq" id="WP_038694536.1">
    <property type="nucleotide sequence ID" value="NZ_CP009286.1"/>
</dbReference>
<sequence length="150" mass="17418">MNWMFKIVPRMEIKVNEIVLFVALILAFMVFLISRSVIRKKLRRNQKILIIIIESILSIIIPLLVNNYFLKTYPEHYEAQFIDGLLNAVITLFSMPVYALAFIAINRFFNVAKVSRVVYSILLILVAIAIQAGAIYFFDQPYIIFNTPGW</sequence>
<evidence type="ECO:0000313" key="2">
    <source>
        <dbReference type="EMBL" id="AIQ63076.1"/>
    </source>
</evidence>
<feature type="transmembrane region" description="Helical" evidence="1">
    <location>
        <begin position="85"/>
        <end position="105"/>
    </location>
</feature>
<proteinExistence type="predicted"/>
<gene>
    <name evidence="2" type="ORF">PSTEL_08190</name>
</gene>
<evidence type="ECO:0000313" key="3">
    <source>
        <dbReference type="Proteomes" id="UP000029507"/>
    </source>
</evidence>
<accession>A0A089LNE8</accession>
<name>A0A089LNE8_9BACL</name>
<feature type="transmembrane region" description="Helical" evidence="1">
    <location>
        <begin position="18"/>
        <end position="36"/>
    </location>
</feature>